<dbReference type="AlphaFoldDB" id="A0AAX3P701"/>
<keyword evidence="1" id="KW-1133">Transmembrane helix</keyword>
<dbReference type="Proteomes" id="UP001214666">
    <property type="component" value="Chromosome"/>
</dbReference>
<organism evidence="2 3">
    <name type="scientific">Aeromonas hydrophila</name>
    <dbReference type="NCBI Taxonomy" id="644"/>
    <lineage>
        <taxon>Bacteria</taxon>
        <taxon>Pseudomonadati</taxon>
        <taxon>Pseudomonadota</taxon>
        <taxon>Gammaproteobacteria</taxon>
        <taxon>Aeromonadales</taxon>
        <taxon>Aeromonadaceae</taxon>
        <taxon>Aeromonas</taxon>
    </lineage>
</organism>
<keyword evidence="1" id="KW-0812">Transmembrane</keyword>
<accession>A0AAX3P701</accession>
<reference evidence="2" key="1">
    <citation type="submission" date="2023-02" db="EMBL/GenBank/DDBJ databases">
        <title>The sequence of Aeromonas hydrophila K533.</title>
        <authorList>
            <person name="Luo X."/>
        </authorList>
    </citation>
    <scope>NUCLEOTIDE SEQUENCE</scope>
    <source>
        <strain evidence="2">K533</strain>
    </source>
</reference>
<evidence type="ECO:0000256" key="1">
    <source>
        <dbReference type="SAM" id="Phobius"/>
    </source>
</evidence>
<protein>
    <submittedName>
        <fullName evidence="2">Uncharacterized protein</fullName>
    </submittedName>
</protein>
<dbReference type="EMBL" id="CP118942">
    <property type="protein sequence ID" value="WEE27206.1"/>
    <property type="molecule type" value="Genomic_DNA"/>
</dbReference>
<dbReference type="RefSeq" id="WP_275115706.1">
    <property type="nucleotide sequence ID" value="NZ_CP118942.1"/>
</dbReference>
<evidence type="ECO:0000313" key="3">
    <source>
        <dbReference type="Proteomes" id="UP001214666"/>
    </source>
</evidence>
<name>A0AAX3P701_AERHY</name>
<sequence>MIVLMWLVFASIVAILANNRGRHPLLWFLLSIVLSPLIAGIALLCMSNIKAEQEAERRHKELLEATKQAK</sequence>
<feature type="transmembrane region" description="Helical" evidence="1">
    <location>
        <begin position="27"/>
        <end position="49"/>
    </location>
</feature>
<proteinExistence type="predicted"/>
<keyword evidence="1" id="KW-0472">Membrane</keyword>
<evidence type="ECO:0000313" key="2">
    <source>
        <dbReference type="EMBL" id="WEE27206.1"/>
    </source>
</evidence>
<gene>
    <name evidence="2" type="ORF">PY771_02515</name>
</gene>